<evidence type="ECO:0000313" key="6">
    <source>
        <dbReference type="EMBL" id="TPX55725.1"/>
    </source>
</evidence>
<evidence type="ECO:0000256" key="4">
    <source>
        <dbReference type="SAM" id="MobiDB-lite"/>
    </source>
</evidence>
<feature type="region of interest" description="Disordered" evidence="4">
    <location>
        <begin position="476"/>
        <end position="497"/>
    </location>
</feature>
<evidence type="ECO:0000259" key="5">
    <source>
        <dbReference type="PROSITE" id="PS50112"/>
    </source>
</evidence>
<dbReference type="Gene3D" id="3.30.450.20">
    <property type="entry name" value="PAS domain"/>
    <property type="match status" value="2"/>
</dbReference>
<dbReference type="SMART" id="SM00091">
    <property type="entry name" value="PAS"/>
    <property type="match status" value="2"/>
</dbReference>
<keyword evidence="3" id="KW-0157">Chromophore</keyword>
<feature type="region of interest" description="Disordered" evidence="4">
    <location>
        <begin position="314"/>
        <end position="349"/>
    </location>
</feature>
<proteinExistence type="predicted"/>
<dbReference type="CDD" id="cd00130">
    <property type="entry name" value="PAS"/>
    <property type="match status" value="2"/>
</dbReference>
<feature type="compositionally biased region" description="Low complexity" evidence="4">
    <location>
        <begin position="324"/>
        <end position="343"/>
    </location>
</feature>
<sequence length="692" mass="75240">MHILASVVSRPNPTINLGPIDMSSSFIVTSATDADFPILYASQTFEQLTGYETAEIVGKNCRFLQSPDGIVQRGALRQFVDNNIVYQLKTSVDQQMECQFININYKKGGEPFVNLITIIPICNGRGTPPQFFVGFQVDLMKQAGVILRMLEDHTYVIDFAKSPNHQQQQQSQGTARADTPPLLLADCAPPCGYFEQEVQNQVGAPLATAAGAAAAGEDDDDLFQSLMMTTLPHQQHDRHQRREQQQQQELFARLNSTADYMRTDVMNLGGVGVGERATGILPAEECTRHDDDDDDDNDDNLRAAFASAIDHPAPPLSTATHILTPPTSTASSTTACSSSSTPTATPPDPISHYDLIQASPDFIHILSSRGIILFASPSSILTQTGYEPGDLLGHTIAEFCHPADTMLLMREIKQSTLEQPVSAAYRFRKRDGSGYVSWDVTGHKYEMATRKKTRCVVLSARERRWGDIKQSTLIPSLSPCSPPTRASTLAPSPPTTTPLGGTLPRALWCKITSTGLFIYVPPSSYPVFGSLTAPPSLYGRQLLDFVYEGDRARVAAQLFRNDDPCSGDTQNTHETSANTRMMMTKEIRCSIESAGRFVPALLAAHPSGAGDFMFLCVTLVGSFTPRGGVTAVGGGGGEPSRPESSPTSPSAQPPPTAPNAIHHQPTSDTTPHDPPASERRYRQQQQRPLNPQ</sequence>
<dbReference type="Pfam" id="PF13426">
    <property type="entry name" value="PAS_9"/>
    <property type="match status" value="1"/>
</dbReference>
<dbReference type="EMBL" id="QEAQ01000098">
    <property type="protein sequence ID" value="TPX55725.1"/>
    <property type="molecule type" value="Genomic_DNA"/>
</dbReference>
<dbReference type="NCBIfam" id="TIGR00229">
    <property type="entry name" value="sensory_box"/>
    <property type="match status" value="1"/>
</dbReference>
<dbReference type="InterPro" id="IPR035965">
    <property type="entry name" value="PAS-like_dom_sf"/>
</dbReference>
<evidence type="ECO:0000256" key="2">
    <source>
        <dbReference type="ARBA" id="ARBA00022643"/>
    </source>
</evidence>
<feature type="compositionally biased region" description="Polar residues" evidence="4">
    <location>
        <begin position="683"/>
        <end position="692"/>
    </location>
</feature>
<accession>A0A507DX21</accession>
<keyword evidence="1" id="KW-0285">Flavoprotein</keyword>
<dbReference type="AlphaFoldDB" id="A0A507DX21"/>
<feature type="domain" description="PAS" evidence="5">
    <location>
        <begin position="31"/>
        <end position="83"/>
    </location>
</feature>
<keyword evidence="7" id="KW-1185">Reference proteome</keyword>
<dbReference type="PANTHER" id="PTHR47429">
    <property type="entry name" value="PROTEIN TWIN LOV 1"/>
    <property type="match status" value="1"/>
</dbReference>
<evidence type="ECO:0000256" key="1">
    <source>
        <dbReference type="ARBA" id="ARBA00022630"/>
    </source>
</evidence>
<dbReference type="SUPFAM" id="SSF55785">
    <property type="entry name" value="PYP-like sensor domain (PAS domain)"/>
    <property type="match status" value="2"/>
</dbReference>
<feature type="domain" description="PAS" evidence="5">
    <location>
        <begin position="355"/>
        <end position="419"/>
    </location>
</feature>
<organism evidence="6 7">
    <name type="scientific">Powellomyces hirtus</name>
    <dbReference type="NCBI Taxonomy" id="109895"/>
    <lineage>
        <taxon>Eukaryota</taxon>
        <taxon>Fungi</taxon>
        <taxon>Fungi incertae sedis</taxon>
        <taxon>Chytridiomycota</taxon>
        <taxon>Chytridiomycota incertae sedis</taxon>
        <taxon>Chytridiomycetes</taxon>
        <taxon>Spizellomycetales</taxon>
        <taxon>Powellomycetaceae</taxon>
        <taxon>Powellomyces</taxon>
    </lineage>
</organism>
<dbReference type="Proteomes" id="UP000318582">
    <property type="component" value="Unassembled WGS sequence"/>
</dbReference>
<reference evidence="6 7" key="1">
    <citation type="journal article" date="2019" name="Sci. Rep.">
        <title>Comparative genomics of chytrid fungi reveal insights into the obligate biotrophic and pathogenic lifestyle of Synchytrium endobioticum.</title>
        <authorList>
            <person name="van de Vossenberg B.T.L.H."/>
            <person name="Warris S."/>
            <person name="Nguyen H.D.T."/>
            <person name="van Gent-Pelzer M.P.E."/>
            <person name="Joly D.L."/>
            <person name="van de Geest H.C."/>
            <person name="Bonants P.J.M."/>
            <person name="Smith D.S."/>
            <person name="Levesque C.A."/>
            <person name="van der Lee T.A.J."/>
        </authorList>
    </citation>
    <scope>NUCLEOTIDE SEQUENCE [LARGE SCALE GENOMIC DNA]</scope>
    <source>
        <strain evidence="6 7">CBS 809.83</strain>
    </source>
</reference>
<dbReference type="PANTHER" id="PTHR47429:SF7">
    <property type="entry name" value="GATA-FACTOR"/>
    <property type="match status" value="1"/>
</dbReference>
<keyword evidence="2" id="KW-0288">FMN</keyword>
<evidence type="ECO:0000313" key="7">
    <source>
        <dbReference type="Proteomes" id="UP000318582"/>
    </source>
</evidence>
<dbReference type="GO" id="GO:0005634">
    <property type="term" value="C:nucleus"/>
    <property type="evidence" value="ECO:0007669"/>
    <property type="project" value="TreeGrafter"/>
</dbReference>
<dbReference type="PROSITE" id="PS50112">
    <property type="entry name" value="PAS"/>
    <property type="match status" value="2"/>
</dbReference>
<dbReference type="InterPro" id="IPR013655">
    <property type="entry name" value="PAS_fold_3"/>
</dbReference>
<evidence type="ECO:0000256" key="3">
    <source>
        <dbReference type="ARBA" id="ARBA00022991"/>
    </source>
</evidence>
<protein>
    <recommendedName>
        <fullName evidence="5">PAS domain-containing protein</fullName>
    </recommendedName>
</protein>
<name>A0A507DX21_9FUNG</name>
<dbReference type="InterPro" id="IPR000014">
    <property type="entry name" value="PAS"/>
</dbReference>
<feature type="region of interest" description="Disordered" evidence="4">
    <location>
        <begin position="630"/>
        <end position="692"/>
    </location>
</feature>
<dbReference type="STRING" id="109895.A0A507DX21"/>
<comment type="caution">
    <text evidence="6">The sequence shown here is derived from an EMBL/GenBank/DDBJ whole genome shotgun (WGS) entry which is preliminary data.</text>
</comment>
<gene>
    <name evidence="6" type="ORF">PhCBS80983_g05077</name>
</gene>
<dbReference type="Pfam" id="PF08447">
    <property type="entry name" value="PAS_3"/>
    <property type="match status" value="1"/>
</dbReference>